<dbReference type="AlphaFoldDB" id="A0A975AIJ8"/>
<comment type="catalytic activity">
    <reaction evidence="8">
        <text>(2S,6S)-2,6-diaminopimelate = meso-2,6-diaminopimelate</text>
        <dbReference type="Rhea" id="RHEA:15393"/>
        <dbReference type="ChEBI" id="CHEBI:57609"/>
        <dbReference type="ChEBI" id="CHEBI:57791"/>
        <dbReference type="EC" id="5.1.1.7"/>
    </reaction>
</comment>
<keyword evidence="4" id="KW-0963">Cytoplasm</keyword>
<keyword evidence="6" id="KW-0457">Lysine biosynthesis</keyword>
<dbReference type="PANTHER" id="PTHR31689">
    <property type="entry name" value="DIAMINOPIMELATE EPIMERASE, CHLOROPLASTIC"/>
    <property type="match status" value="1"/>
</dbReference>
<evidence type="ECO:0000256" key="8">
    <source>
        <dbReference type="ARBA" id="ARBA00051712"/>
    </source>
</evidence>
<evidence type="ECO:0000256" key="2">
    <source>
        <dbReference type="ARBA" id="ARBA00010219"/>
    </source>
</evidence>
<evidence type="ECO:0000256" key="5">
    <source>
        <dbReference type="ARBA" id="ARBA00022605"/>
    </source>
</evidence>
<dbReference type="GO" id="GO:0008837">
    <property type="term" value="F:diaminopimelate epimerase activity"/>
    <property type="evidence" value="ECO:0007669"/>
    <property type="project" value="UniProtKB-UniRule"/>
</dbReference>
<dbReference type="EMBL" id="CP071444">
    <property type="protein sequence ID" value="QSX08754.1"/>
    <property type="molecule type" value="Genomic_DNA"/>
</dbReference>
<evidence type="ECO:0000313" key="11">
    <source>
        <dbReference type="EMBL" id="QSX08754.1"/>
    </source>
</evidence>
<dbReference type="Proteomes" id="UP000663499">
    <property type="component" value="Chromosome"/>
</dbReference>
<comment type="similarity">
    <text evidence="2">Belongs to the diaminopimelate epimerase family.</text>
</comment>
<evidence type="ECO:0000256" key="3">
    <source>
        <dbReference type="ARBA" id="ARBA00013080"/>
    </source>
</evidence>
<dbReference type="EC" id="5.1.1.7" evidence="3 9"/>
<dbReference type="InterPro" id="IPR018510">
    <property type="entry name" value="DAP_epimerase_AS"/>
</dbReference>
<dbReference type="GO" id="GO:0009089">
    <property type="term" value="P:lysine biosynthetic process via diaminopimelate"/>
    <property type="evidence" value="ECO:0007669"/>
    <property type="project" value="UniProtKB-UniRule"/>
</dbReference>
<evidence type="ECO:0000256" key="9">
    <source>
        <dbReference type="NCBIfam" id="TIGR00652"/>
    </source>
</evidence>
<dbReference type="GO" id="GO:0005829">
    <property type="term" value="C:cytosol"/>
    <property type="evidence" value="ECO:0007669"/>
    <property type="project" value="TreeGrafter"/>
</dbReference>
<dbReference type="PROSITE" id="PS01326">
    <property type="entry name" value="DAP_EPIMERASE"/>
    <property type="match status" value="1"/>
</dbReference>
<gene>
    <name evidence="11" type="primary">dapF</name>
    <name evidence="11" type="ORF">J0B03_01285</name>
</gene>
<feature type="active site" evidence="10">
    <location>
        <position position="74"/>
    </location>
</feature>
<evidence type="ECO:0000256" key="6">
    <source>
        <dbReference type="ARBA" id="ARBA00023154"/>
    </source>
</evidence>
<evidence type="ECO:0000256" key="1">
    <source>
        <dbReference type="ARBA" id="ARBA00005196"/>
    </source>
</evidence>
<organism evidence="11 12">
    <name type="scientific">Alkalibacter rhizosphaerae</name>
    <dbReference type="NCBI Taxonomy" id="2815577"/>
    <lineage>
        <taxon>Bacteria</taxon>
        <taxon>Bacillati</taxon>
        <taxon>Bacillota</taxon>
        <taxon>Clostridia</taxon>
        <taxon>Eubacteriales</taxon>
        <taxon>Eubacteriaceae</taxon>
        <taxon>Alkalibacter</taxon>
    </lineage>
</organism>
<evidence type="ECO:0000256" key="4">
    <source>
        <dbReference type="ARBA" id="ARBA00022490"/>
    </source>
</evidence>
<comment type="pathway">
    <text evidence="1">Amino-acid biosynthesis; L-lysine biosynthesis via DAP pathway; DL-2,6-diaminopimelate from LL-2,6-diaminopimelate: step 1/1.</text>
</comment>
<dbReference type="PANTHER" id="PTHR31689:SF0">
    <property type="entry name" value="DIAMINOPIMELATE EPIMERASE"/>
    <property type="match status" value="1"/>
</dbReference>
<evidence type="ECO:0000256" key="10">
    <source>
        <dbReference type="PROSITE-ProRule" id="PRU10125"/>
    </source>
</evidence>
<keyword evidence="5" id="KW-0028">Amino-acid biosynthesis</keyword>
<keyword evidence="12" id="KW-1185">Reference proteome</keyword>
<proteinExistence type="inferred from homology"/>
<keyword evidence="7 11" id="KW-0413">Isomerase</keyword>
<accession>A0A975AIJ8</accession>
<evidence type="ECO:0000256" key="7">
    <source>
        <dbReference type="ARBA" id="ARBA00023235"/>
    </source>
</evidence>
<dbReference type="SUPFAM" id="SSF54506">
    <property type="entry name" value="Diaminopimelate epimerase-like"/>
    <property type="match status" value="2"/>
</dbReference>
<dbReference type="FunFam" id="3.10.310.10:FF:000001">
    <property type="entry name" value="Diaminopimelate epimerase"/>
    <property type="match status" value="1"/>
</dbReference>
<evidence type="ECO:0000313" key="12">
    <source>
        <dbReference type="Proteomes" id="UP000663499"/>
    </source>
</evidence>
<sequence>MIPIEFSKYHGTGNDFIVVNDWNRKLQPTREEIAGLCRRHFGIGADGFILVEPSEEADVKMVYFNADGSPAVMCGNGIRCFAKYVFDHGLVDTRRFDVETAAGIKHIEIIDDGKSTANRIRVDMGAPIFDKDRIGVEMNVDPVLDQTLDTTMGPVLFSAVSMGNPHAIIEVADVENHPVLNWGLWWRPILFLPMAPM</sequence>
<dbReference type="Pfam" id="PF01678">
    <property type="entry name" value="DAP_epimerase"/>
    <property type="match status" value="1"/>
</dbReference>
<dbReference type="Gene3D" id="3.10.310.10">
    <property type="entry name" value="Diaminopimelate Epimerase, Chain A, domain 1"/>
    <property type="match status" value="2"/>
</dbReference>
<dbReference type="InterPro" id="IPR001653">
    <property type="entry name" value="DAP_epimerase_DapF"/>
</dbReference>
<dbReference type="KEGG" id="alka:J0B03_01285"/>
<dbReference type="NCBIfam" id="TIGR00652">
    <property type="entry name" value="DapF"/>
    <property type="match status" value="1"/>
</dbReference>
<reference evidence="11" key="1">
    <citation type="submission" date="2021-03" db="EMBL/GenBank/DDBJ databases">
        <title>Alkalibacter marinus sp. nov., isolated from tidal flat sediment.</title>
        <authorList>
            <person name="Namirimu T."/>
            <person name="Yang J.-A."/>
            <person name="Yang S.-H."/>
            <person name="Kim Y.-J."/>
            <person name="Kwon K.K."/>
        </authorList>
    </citation>
    <scope>NUCLEOTIDE SEQUENCE</scope>
    <source>
        <strain evidence="11">ES005</strain>
    </source>
</reference>
<dbReference type="RefSeq" id="WP_207300095.1">
    <property type="nucleotide sequence ID" value="NZ_CP071444.1"/>
</dbReference>
<protein>
    <recommendedName>
        <fullName evidence="3 9">Diaminopimelate epimerase</fullName>
        <ecNumber evidence="3 9">5.1.1.7</ecNumber>
    </recommendedName>
</protein>
<name>A0A975AIJ8_9FIRM</name>